<evidence type="ECO:0000256" key="5">
    <source>
        <dbReference type="ARBA" id="ARBA00022692"/>
    </source>
</evidence>
<evidence type="ECO:0000313" key="12">
    <source>
        <dbReference type="EMBL" id="OGF22714.1"/>
    </source>
</evidence>
<dbReference type="GO" id="GO:0005886">
    <property type="term" value="C:plasma membrane"/>
    <property type="evidence" value="ECO:0007669"/>
    <property type="project" value="UniProtKB-SubCell"/>
</dbReference>
<dbReference type="Pfam" id="PF07549">
    <property type="entry name" value="Sec_GG"/>
    <property type="match status" value="1"/>
</dbReference>
<dbReference type="GO" id="GO:0043952">
    <property type="term" value="P:protein transport by the Sec complex"/>
    <property type="evidence" value="ECO:0007669"/>
    <property type="project" value="UniProtKB-UniRule"/>
</dbReference>
<dbReference type="PROSITE" id="PS50156">
    <property type="entry name" value="SSD"/>
    <property type="match status" value="1"/>
</dbReference>
<feature type="transmembrane region" description="Helical" evidence="10">
    <location>
        <begin position="247"/>
        <end position="266"/>
    </location>
</feature>
<dbReference type="EMBL" id="MFFT01000039">
    <property type="protein sequence ID" value="OGF22714.1"/>
    <property type="molecule type" value="Genomic_DNA"/>
</dbReference>
<reference evidence="12 13" key="1">
    <citation type="journal article" date="2016" name="Nat. Commun.">
        <title>Thousands of microbial genomes shed light on interconnected biogeochemical processes in an aquifer system.</title>
        <authorList>
            <person name="Anantharaman K."/>
            <person name="Brown C.T."/>
            <person name="Hug L.A."/>
            <person name="Sharon I."/>
            <person name="Castelle C.J."/>
            <person name="Probst A.J."/>
            <person name="Thomas B.C."/>
            <person name="Singh A."/>
            <person name="Wilkins M.J."/>
            <person name="Karaoz U."/>
            <person name="Brodie E.L."/>
            <person name="Williams K.H."/>
            <person name="Hubbard S.S."/>
            <person name="Banfield J.F."/>
        </authorList>
    </citation>
    <scope>NUCLEOTIDE SEQUENCE [LARGE SCALE GENOMIC DNA]</scope>
</reference>
<sequence length="302" mass="33417">MTNFKIIQKKNIWLTISGVLFVVFLAAILVWGLKFGIDFTGGSLLEVTYQGSRPTVSQIEESLADLKLSSLIVQPVGDEDMLLRFQETTEESHQAILTKLTGLAKQENKDNSLVEQRFESVGPSIGQELKVKSLYAIFFVLVAILIYISYVFLKVSRPVASWKYGLTAIIAMFHDAIITVGVFAVLGHFYGVEINIAFVAAILTVLGYSVHDSIVVFDRIRENLPKSDLDFEGTVNLSLNQTLGRSINTSLTTLLVLTSIIIFGGASIRPFVLALAVGIFIGTYSSIFFAAPLLVIWERWKK</sequence>
<dbReference type="Pfam" id="PF02355">
    <property type="entry name" value="SecD_SecF_C"/>
    <property type="match status" value="1"/>
</dbReference>
<dbReference type="InterPro" id="IPR005665">
    <property type="entry name" value="SecF_bac"/>
</dbReference>
<dbReference type="GO" id="GO:0065002">
    <property type="term" value="P:intracellular protein transmembrane transport"/>
    <property type="evidence" value="ECO:0007669"/>
    <property type="project" value="UniProtKB-UniRule"/>
</dbReference>
<comment type="subcellular location">
    <subcellularLocation>
        <location evidence="1 10">Cell membrane</location>
        <topology evidence="1 10">Multi-pass membrane protein</topology>
    </subcellularLocation>
</comment>
<dbReference type="InterPro" id="IPR000731">
    <property type="entry name" value="SSD"/>
</dbReference>
<dbReference type="InterPro" id="IPR022813">
    <property type="entry name" value="SecD/SecF_arch_bac"/>
</dbReference>
<keyword evidence="9 10" id="KW-0472">Membrane</keyword>
<comment type="similarity">
    <text evidence="10">Belongs to the SecD/SecF family. SecF subfamily.</text>
</comment>
<feature type="transmembrane region" description="Helical" evidence="10">
    <location>
        <begin position="12"/>
        <end position="33"/>
    </location>
</feature>
<protein>
    <recommendedName>
        <fullName evidence="10">Protein-export membrane protein SecF</fullName>
    </recommendedName>
</protein>
<accession>A0A1F5S7M7</accession>
<feature type="transmembrane region" description="Helical" evidence="10">
    <location>
        <begin position="272"/>
        <end position="297"/>
    </location>
</feature>
<evidence type="ECO:0000313" key="13">
    <source>
        <dbReference type="Proteomes" id="UP000176877"/>
    </source>
</evidence>
<evidence type="ECO:0000256" key="1">
    <source>
        <dbReference type="ARBA" id="ARBA00004651"/>
    </source>
</evidence>
<organism evidence="12 13">
    <name type="scientific">Candidatus Falkowbacteria bacterium RIFCSPHIGHO2_02_FULL_42_9</name>
    <dbReference type="NCBI Taxonomy" id="1797986"/>
    <lineage>
        <taxon>Bacteria</taxon>
        <taxon>Candidatus Falkowiibacteriota</taxon>
    </lineage>
</organism>
<keyword evidence="3 10" id="KW-1003">Cell membrane</keyword>
<dbReference type="GO" id="GO:0006605">
    <property type="term" value="P:protein targeting"/>
    <property type="evidence" value="ECO:0007669"/>
    <property type="project" value="UniProtKB-UniRule"/>
</dbReference>
<dbReference type="InterPro" id="IPR022645">
    <property type="entry name" value="SecD/SecF_bac"/>
</dbReference>
<dbReference type="InterPro" id="IPR022646">
    <property type="entry name" value="SecD/SecF_CS"/>
</dbReference>
<feature type="domain" description="SSD" evidence="11">
    <location>
        <begin position="133"/>
        <end position="296"/>
    </location>
</feature>
<evidence type="ECO:0000256" key="10">
    <source>
        <dbReference type="HAMAP-Rule" id="MF_01464"/>
    </source>
</evidence>
<dbReference type="PRINTS" id="PR01755">
    <property type="entry name" value="SECFTRNLCASE"/>
</dbReference>
<dbReference type="PANTHER" id="PTHR30081">
    <property type="entry name" value="PROTEIN-EXPORT MEMBRANE PROTEIN SEC"/>
    <property type="match status" value="1"/>
</dbReference>
<evidence type="ECO:0000256" key="9">
    <source>
        <dbReference type="ARBA" id="ARBA00023136"/>
    </source>
</evidence>
<dbReference type="NCBIfam" id="TIGR00966">
    <property type="entry name" value="transloc_SecF"/>
    <property type="match status" value="1"/>
</dbReference>
<dbReference type="Proteomes" id="UP000176877">
    <property type="component" value="Unassembled WGS sequence"/>
</dbReference>
<comment type="caution">
    <text evidence="12">The sequence shown here is derived from an EMBL/GenBank/DDBJ whole genome shotgun (WGS) entry which is preliminary data.</text>
</comment>
<comment type="subunit">
    <text evidence="10">Forms a complex with SecD. Part of the essential Sec protein translocation apparatus which comprises SecA, SecYEG and auxiliary proteins SecDF. Other proteins may also be involved.</text>
</comment>
<keyword evidence="4" id="KW-0997">Cell inner membrane</keyword>
<dbReference type="GO" id="GO:0015450">
    <property type="term" value="F:protein-transporting ATPase activity"/>
    <property type="evidence" value="ECO:0007669"/>
    <property type="project" value="InterPro"/>
</dbReference>
<feature type="transmembrane region" description="Helical" evidence="10">
    <location>
        <begin position="165"/>
        <end position="190"/>
    </location>
</feature>
<dbReference type="InterPro" id="IPR048634">
    <property type="entry name" value="SecD_SecF_C"/>
</dbReference>
<dbReference type="PANTHER" id="PTHR30081:SF8">
    <property type="entry name" value="PROTEIN TRANSLOCASE SUBUNIT SECF"/>
    <property type="match status" value="1"/>
</dbReference>
<evidence type="ECO:0000256" key="8">
    <source>
        <dbReference type="ARBA" id="ARBA00023010"/>
    </source>
</evidence>
<keyword evidence="8 10" id="KW-0811">Translocation</keyword>
<name>A0A1F5S7M7_9BACT</name>
<dbReference type="Gene3D" id="1.20.1640.10">
    <property type="entry name" value="Multidrug efflux transporter AcrB transmembrane domain"/>
    <property type="match status" value="1"/>
</dbReference>
<keyword evidence="2 10" id="KW-0813">Transport</keyword>
<evidence type="ECO:0000256" key="2">
    <source>
        <dbReference type="ARBA" id="ARBA00022448"/>
    </source>
</evidence>
<evidence type="ECO:0000256" key="4">
    <source>
        <dbReference type="ARBA" id="ARBA00022519"/>
    </source>
</evidence>
<dbReference type="AlphaFoldDB" id="A0A1F5S7M7"/>
<keyword evidence="5 10" id="KW-0812">Transmembrane</keyword>
<evidence type="ECO:0000256" key="3">
    <source>
        <dbReference type="ARBA" id="ARBA00022475"/>
    </source>
</evidence>
<gene>
    <name evidence="10" type="primary">secF</name>
    <name evidence="12" type="ORF">A3D45_02020</name>
</gene>
<keyword evidence="7 10" id="KW-1133">Transmembrane helix</keyword>
<dbReference type="SUPFAM" id="SSF82866">
    <property type="entry name" value="Multidrug efflux transporter AcrB transmembrane domain"/>
    <property type="match status" value="1"/>
</dbReference>
<feature type="transmembrane region" description="Helical" evidence="10">
    <location>
        <begin position="196"/>
        <end position="217"/>
    </location>
</feature>
<evidence type="ECO:0000256" key="6">
    <source>
        <dbReference type="ARBA" id="ARBA00022927"/>
    </source>
</evidence>
<feature type="transmembrane region" description="Helical" evidence="10">
    <location>
        <begin position="133"/>
        <end position="153"/>
    </location>
</feature>
<proteinExistence type="inferred from homology"/>
<evidence type="ECO:0000259" key="11">
    <source>
        <dbReference type="PROSITE" id="PS50156"/>
    </source>
</evidence>
<evidence type="ECO:0000256" key="7">
    <source>
        <dbReference type="ARBA" id="ARBA00022989"/>
    </source>
</evidence>
<dbReference type="HAMAP" id="MF_01464_B">
    <property type="entry name" value="SecF_B"/>
    <property type="match status" value="1"/>
</dbReference>
<keyword evidence="6 10" id="KW-0653">Protein transport</keyword>
<comment type="function">
    <text evidence="10">Part of the Sec protein translocase complex. Interacts with the SecYEG preprotein conducting channel. SecDF uses the proton motive force (PMF) to complete protein translocation after the ATP-dependent function of SecA.</text>
</comment>